<evidence type="ECO:0000313" key="3">
    <source>
        <dbReference type="EMBL" id="SBP88063.1"/>
    </source>
</evidence>
<dbReference type="PROSITE" id="PS50222">
    <property type="entry name" value="EF_HAND_2"/>
    <property type="match status" value="1"/>
</dbReference>
<feature type="chain" id="PRO_5013302978" description="EF-hand domain-containing protein" evidence="1">
    <location>
        <begin position="24"/>
        <end position="107"/>
    </location>
</feature>
<dbReference type="AlphaFoldDB" id="A0A238D442"/>
<reference evidence="3 4" key="1">
    <citation type="submission" date="2016-06" db="EMBL/GenBank/DDBJ databases">
        <authorList>
            <person name="Kjaerup R.B."/>
            <person name="Dalgaard T.S."/>
            <person name="Juul-Madsen H.R."/>
        </authorList>
    </citation>
    <scope>NUCLEOTIDE SEQUENCE [LARGE SCALE GENOMIC DNA]</scope>
    <source>
        <strain evidence="3 4">DSM 16361</strain>
    </source>
</reference>
<dbReference type="SUPFAM" id="SSF47473">
    <property type="entry name" value="EF-hand"/>
    <property type="match status" value="1"/>
</dbReference>
<evidence type="ECO:0000256" key="1">
    <source>
        <dbReference type="SAM" id="SignalP"/>
    </source>
</evidence>
<accession>A0A238D442</accession>
<dbReference type="OrthoDB" id="5461251at2"/>
<feature type="domain" description="EF-hand" evidence="2">
    <location>
        <begin position="32"/>
        <end position="67"/>
    </location>
</feature>
<keyword evidence="1" id="KW-0732">Signal</keyword>
<sequence>MQIRKFQLTIPLALALLSPAAQAFGEKAMLARMDAQLSSRFQQADVNHDGLLTREEAQAGMPLVAQRFDEIDTTRKGTLTLVQLRAFMQTEMAQRTPAQEADLKRRP</sequence>
<dbReference type="InterPro" id="IPR002048">
    <property type="entry name" value="EF_hand_dom"/>
</dbReference>
<evidence type="ECO:0000313" key="4">
    <source>
        <dbReference type="Proteomes" id="UP000214566"/>
    </source>
</evidence>
<protein>
    <recommendedName>
        <fullName evidence="2">EF-hand domain-containing protein</fullName>
    </recommendedName>
</protein>
<dbReference type="RefSeq" id="WP_094160160.1">
    <property type="nucleotide sequence ID" value="NZ_LT592170.1"/>
</dbReference>
<dbReference type="InterPro" id="IPR011992">
    <property type="entry name" value="EF-hand-dom_pair"/>
</dbReference>
<organism evidence="3 4">
    <name type="scientific">Thiomonas delicata</name>
    <name type="common">Thiomonas cuprina</name>
    <dbReference type="NCBI Taxonomy" id="364030"/>
    <lineage>
        <taxon>Bacteria</taxon>
        <taxon>Pseudomonadati</taxon>
        <taxon>Pseudomonadota</taxon>
        <taxon>Betaproteobacteria</taxon>
        <taxon>Burkholderiales</taxon>
        <taxon>Thiomonas</taxon>
    </lineage>
</organism>
<dbReference type="EMBL" id="FLMQ01000055">
    <property type="protein sequence ID" value="SBP88063.1"/>
    <property type="molecule type" value="Genomic_DNA"/>
</dbReference>
<feature type="signal peptide" evidence="1">
    <location>
        <begin position="1"/>
        <end position="23"/>
    </location>
</feature>
<dbReference type="Proteomes" id="UP000214566">
    <property type="component" value="Unassembled WGS sequence"/>
</dbReference>
<name>A0A238D442_THIDL</name>
<evidence type="ECO:0000259" key="2">
    <source>
        <dbReference type="PROSITE" id="PS50222"/>
    </source>
</evidence>
<proteinExistence type="predicted"/>
<gene>
    <name evidence="3" type="ORF">THIARS_60776</name>
</gene>
<dbReference type="Pfam" id="PF13202">
    <property type="entry name" value="EF-hand_5"/>
    <property type="match status" value="1"/>
</dbReference>
<dbReference type="Gene3D" id="1.10.238.10">
    <property type="entry name" value="EF-hand"/>
    <property type="match status" value="1"/>
</dbReference>
<keyword evidence="4" id="KW-1185">Reference proteome</keyword>
<dbReference type="GO" id="GO:0005509">
    <property type="term" value="F:calcium ion binding"/>
    <property type="evidence" value="ECO:0007669"/>
    <property type="project" value="InterPro"/>
</dbReference>